<protein>
    <recommendedName>
        <fullName evidence="2">Semialdehyde dehydrogenase NAD-binding domain-containing protein</fullName>
    </recommendedName>
</protein>
<evidence type="ECO:0000313" key="4">
    <source>
        <dbReference type="Proteomes" id="UP000295238"/>
    </source>
</evidence>
<organism evidence="3 4">
    <name type="scientific">Rhizobium deserti</name>
    <dbReference type="NCBI Taxonomy" id="2547961"/>
    <lineage>
        <taxon>Bacteria</taxon>
        <taxon>Pseudomonadati</taxon>
        <taxon>Pseudomonadota</taxon>
        <taxon>Alphaproteobacteria</taxon>
        <taxon>Hyphomicrobiales</taxon>
        <taxon>Rhizobiaceae</taxon>
        <taxon>Rhizobium/Agrobacterium group</taxon>
        <taxon>Rhizobium</taxon>
    </lineage>
</organism>
<sequence length="99" mass="10183">MSFTVAVGGATDNVGSEMLRILEQRAVPIKRLVPLASAASAGGLVMFRGEALEVGNLATFDFNGSDLLFLSTGGENAKGTALRAAAAGTGSIPCERQRR</sequence>
<dbReference type="PANTHER" id="PTHR46278">
    <property type="entry name" value="DEHYDROGENASE, PUTATIVE-RELATED"/>
    <property type="match status" value="1"/>
</dbReference>
<reference evidence="3 4" key="1">
    <citation type="submission" date="2019-03" db="EMBL/GenBank/DDBJ databases">
        <title>Rhizobium sp. nov., an bacterium isolated from biocrust in Mu Us Desert.</title>
        <authorList>
            <person name="Lixiong L."/>
        </authorList>
    </citation>
    <scope>NUCLEOTIDE SEQUENCE [LARGE SCALE GENOMIC DNA]</scope>
    <source>
        <strain evidence="3 4">SPY-1</strain>
    </source>
</reference>
<keyword evidence="4" id="KW-1185">Reference proteome</keyword>
<evidence type="ECO:0000313" key="3">
    <source>
        <dbReference type="EMBL" id="TDK29360.1"/>
    </source>
</evidence>
<dbReference type="Gene3D" id="3.40.50.720">
    <property type="entry name" value="NAD(P)-binding Rossmann-like Domain"/>
    <property type="match status" value="1"/>
</dbReference>
<proteinExistence type="inferred from homology"/>
<dbReference type="InterPro" id="IPR000534">
    <property type="entry name" value="Semialdehyde_DH_NAD-bd"/>
</dbReference>
<dbReference type="RefSeq" id="WP_133318450.1">
    <property type="nucleotide sequence ID" value="NZ_SMTL01000012.1"/>
</dbReference>
<gene>
    <name evidence="3" type="ORF">E2F50_22615</name>
</gene>
<dbReference type="EMBL" id="SMTL01000012">
    <property type="protein sequence ID" value="TDK29360.1"/>
    <property type="molecule type" value="Genomic_DNA"/>
</dbReference>
<dbReference type="AlphaFoldDB" id="A0A4R5U5R3"/>
<dbReference type="SMART" id="SM00859">
    <property type="entry name" value="Semialdhyde_dh"/>
    <property type="match status" value="1"/>
</dbReference>
<comment type="caution">
    <text evidence="3">The sequence shown here is derived from an EMBL/GenBank/DDBJ whole genome shotgun (WGS) entry which is preliminary data.</text>
</comment>
<dbReference type="GO" id="GO:0051287">
    <property type="term" value="F:NAD binding"/>
    <property type="evidence" value="ECO:0007669"/>
    <property type="project" value="InterPro"/>
</dbReference>
<evidence type="ECO:0000259" key="2">
    <source>
        <dbReference type="SMART" id="SM00859"/>
    </source>
</evidence>
<dbReference type="PANTHER" id="PTHR46278:SF2">
    <property type="entry name" value="ASPARTATE-SEMIALDEHYDE DEHYDROGENASE"/>
    <property type="match status" value="1"/>
</dbReference>
<dbReference type="SUPFAM" id="SSF51735">
    <property type="entry name" value="NAD(P)-binding Rossmann-fold domains"/>
    <property type="match status" value="1"/>
</dbReference>
<comment type="similarity">
    <text evidence="1">Belongs to the aspartate-semialdehyde dehydrogenase family.</text>
</comment>
<dbReference type="GO" id="GO:0016620">
    <property type="term" value="F:oxidoreductase activity, acting on the aldehyde or oxo group of donors, NAD or NADP as acceptor"/>
    <property type="evidence" value="ECO:0007669"/>
    <property type="project" value="InterPro"/>
</dbReference>
<dbReference type="InterPro" id="IPR036291">
    <property type="entry name" value="NAD(P)-bd_dom_sf"/>
</dbReference>
<accession>A0A4R5U5R3</accession>
<dbReference type="OrthoDB" id="9805684at2"/>
<evidence type="ECO:0000256" key="1">
    <source>
        <dbReference type="ARBA" id="ARBA00010584"/>
    </source>
</evidence>
<name>A0A4R5U5R3_9HYPH</name>
<dbReference type="Pfam" id="PF01118">
    <property type="entry name" value="Semialdhyde_dh"/>
    <property type="match status" value="1"/>
</dbReference>
<feature type="domain" description="Semialdehyde dehydrogenase NAD-binding" evidence="2">
    <location>
        <begin position="4"/>
        <end position="89"/>
    </location>
</feature>
<dbReference type="Proteomes" id="UP000295238">
    <property type="component" value="Unassembled WGS sequence"/>
</dbReference>